<evidence type="ECO:0000313" key="3">
    <source>
        <dbReference type="Proteomes" id="UP000002195"/>
    </source>
</evidence>
<protein>
    <submittedName>
        <fullName evidence="2">Uncharacterized protein</fullName>
    </submittedName>
</protein>
<sequence>MIGPFMKIMMRFFLRTREKKILNNYNNNNNNNNKEEKVEKEEKKEEEQVCGKEKESIEEILFWKVYRNKYLNRKIYGIIKTESYCLSKNIYDIRTSNSVDIDLIESVEWMVQNKHFGLLKYKLENKKGETKHIKIIKKTPQVFFQSFNNATPIEIETLKECLEILMTKYTIEFQTCDLIDATSKANSVIPFKILTSSPYNLPMYNYTVENALTNCDLKYYKELIQVIGDVSACINVSGGEEEVDFKNIKLPENIRVITLELILKNISYQNELLKFILQFANLFSIELISTLELPQMLVGNIEFETKVKMLDYGLFEKKSVKKIQPEFKQSFYQLLFCFKTQYRGKGPFDCGKVFIPDEINEKINEIIKDNKNLKELQKLVIIETKSIHYFYSNYMIEYGETIEEYHIKHDGCSWTNNLKSKINDDKILFFINYLSLFNWCCEEEFETIDFNQVSYNSLLSSIMTLQYNENYILIDSFETIDWISNGAIGPFSLRFISKFQDRFVFSSAEIAKSVIEKCCNEKSILSILSIKNRIFYSAILICNDDLFELANSLELGITKLGNDFKLPENYCFTIDQLGSLSRFIKEGKYVCHFNFLLSFIESIWRSNATSIQEVIDKVDFKFLPITFITNSFFNYKNEHRKATLFLRLIQIIDFETPFTDGNLRSDRIIYQNNIPYLFNVHSQLIENYISIITEIVDIVSGLKQLRSKQGVTEYKLANMTTIFKSILEYMYDLFLSISNIEIKQLNFVHNYIVSNGIHIENTLYRCYFYLYHRSTKLTKYVMSRPGILEVIKLVNNRNRVYDCNINYGPNGVYDIKNWLNTKVFTFKYLFKQDNSLEKIYFDLIEHLSLKQHQSEPLKLSENIFNDLNFFLEINRVDLFYQFYNKLSNDSKYDKIWFNIEPTLLNSICLKLNLQEFIQIVEFICSPLEKNKRMILLQRLLNCCLLSHRFDFIDYLVEQFSIQITGINFFFIKKRTKQQKENYDFYREAKYMLENHFDKITHPEIHKIQEQNLKIKIIKETFLIQFYCYLRKVRDIHSFLEAPTENKIQIIGCYLKKDYRIMFQEIPISTYNYQYEALFVDFKNSFNGQDIIEDYINSIFNEYQKIGIKSSETYYFRVDNIFNEAFKRGDIKLCNLIAKSYPKKFKILKKACSVAIQKNRLHVINYFLDPDNCKDLIASFENDNYLTNHLNLELKNYKIINLNNKIKSNN</sequence>
<dbReference type="PhylomeDB" id="Q54SA2"/>
<evidence type="ECO:0000313" key="2">
    <source>
        <dbReference type="EMBL" id="EAL66148.1"/>
    </source>
</evidence>
<dbReference type="PANTHER" id="PTHR32457">
    <property type="entry name" value="F-BOX DOMAIN-CONTAINING PROTEIN-RELATED"/>
    <property type="match status" value="1"/>
</dbReference>
<dbReference type="Proteomes" id="UP000002195">
    <property type="component" value="Unassembled WGS sequence"/>
</dbReference>
<dbReference type="PANTHER" id="PTHR32457:SF62">
    <property type="entry name" value="F-BOX DOMAIN-CONTAINING PROTEIN-RELATED"/>
    <property type="match status" value="1"/>
</dbReference>
<evidence type="ECO:0000256" key="1">
    <source>
        <dbReference type="SAM" id="MobiDB-lite"/>
    </source>
</evidence>
<dbReference type="PaxDb" id="44689-DDB0204849"/>
<dbReference type="InParanoid" id="Q54SA2"/>
<organism evidence="2 3">
    <name type="scientific">Dictyostelium discoideum</name>
    <name type="common">Social amoeba</name>
    <dbReference type="NCBI Taxonomy" id="44689"/>
    <lineage>
        <taxon>Eukaryota</taxon>
        <taxon>Amoebozoa</taxon>
        <taxon>Evosea</taxon>
        <taxon>Eumycetozoa</taxon>
        <taxon>Dictyostelia</taxon>
        <taxon>Dictyosteliales</taxon>
        <taxon>Dictyosteliaceae</taxon>
        <taxon>Dictyostelium</taxon>
    </lineage>
</organism>
<dbReference type="EMBL" id="AAFI02000047">
    <property type="protein sequence ID" value="EAL66148.1"/>
    <property type="molecule type" value="Genomic_DNA"/>
</dbReference>
<feature type="region of interest" description="Disordered" evidence="1">
    <location>
        <begin position="24"/>
        <end position="45"/>
    </location>
</feature>
<reference evidence="2 3" key="1">
    <citation type="journal article" date="2005" name="Nature">
        <title>The genome of the social amoeba Dictyostelium discoideum.</title>
        <authorList>
            <consortium name="The Dictyostelium discoideum Sequencing Consortium"/>
            <person name="Eichinger L."/>
            <person name="Pachebat J.A."/>
            <person name="Glockner G."/>
            <person name="Rajandream M.A."/>
            <person name="Sucgang R."/>
            <person name="Berriman M."/>
            <person name="Song J."/>
            <person name="Olsen R."/>
            <person name="Szafranski K."/>
            <person name="Xu Q."/>
            <person name="Tunggal B."/>
            <person name="Kummerfeld S."/>
            <person name="Madera M."/>
            <person name="Konfortov B.A."/>
            <person name="Rivero F."/>
            <person name="Bankier A.T."/>
            <person name="Lehmann R."/>
            <person name="Hamlin N."/>
            <person name="Davies R."/>
            <person name="Gaudet P."/>
            <person name="Fey P."/>
            <person name="Pilcher K."/>
            <person name="Chen G."/>
            <person name="Saunders D."/>
            <person name="Sodergren E."/>
            <person name="Davis P."/>
            <person name="Kerhornou A."/>
            <person name="Nie X."/>
            <person name="Hall N."/>
            <person name="Anjard C."/>
            <person name="Hemphill L."/>
            <person name="Bason N."/>
            <person name="Farbrother P."/>
            <person name="Desany B."/>
            <person name="Just E."/>
            <person name="Morio T."/>
            <person name="Rost R."/>
            <person name="Churcher C."/>
            <person name="Cooper J."/>
            <person name="Haydock S."/>
            <person name="van Driessche N."/>
            <person name="Cronin A."/>
            <person name="Goodhead I."/>
            <person name="Muzny D."/>
            <person name="Mourier T."/>
            <person name="Pain A."/>
            <person name="Lu M."/>
            <person name="Harper D."/>
            <person name="Lindsay R."/>
            <person name="Hauser H."/>
            <person name="James K."/>
            <person name="Quiles M."/>
            <person name="Madan Babu M."/>
            <person name="Saito T."/>
            <person name="Buchrieser C."/>
            <person name="Wardroper A."/>
            <person name="Felder M."/>
            <person name="Thangavelu M."/>
            <person name="Johnson D."/>
            <person name="Knights A."/>
            <person name="Loulseged H."/>
            <person name="Mungall K."/>
            <person name="Oliver K."/>
            <person name="Price C."/>
            <person name="Quail M.A."/>
            <person name="Urushihara H."/>
            <person name="Hernandez J."/>
            <person name="Rabbinowitsch E."/>
            <person name="Steffen D."/>
            <person name="Sanders M."/>
            <person name="Ma J."/>
            <person name="Kohara Y."/>
            <person name="Sharp S."/>
            <person name="Simmonds M."/>
            <person name="Spiegler S."/>
            <person name="Tivey A."/>
            <person name="Sugano S."/>
            <person name="White B."/>
            <person name="Walker D."/>
            <person name="Woodward J."/>
            <person name="Winckler T."/>
            <person name="Tanaka Y."/>
            <person name="Shaulsky G."/>
            <person name="Schleicher M."/>
            <person name="Weinstock G."/>
            <person name="Rosenthal A."/>
            <person name="Cox E.C."/>
            <person name="Chisholm R.L."/>
            <person name="Gibbs R."/>
            <person name="Loomis W.F."/>
            <person name="Platzer M."/>
            <person name="Kay R.R."/>
            <person name="Williams J."/>
            <person name="Dear P.H."/>
            <person name="Noegel A.A."/>
            <person name="Barrell B."/>
            <person name="Kuspa A."/>
        </authorList>
    </citation>
    <scope>NUCLEOTIDE SEQUENCE [LARGE SCALE GENOMIC DNA]</scope>
    <source>
        <strain evidence="2 3">AX4</strain>
    </source>
</reference>
<gene>
    <name evidence="2" type="ORF">DDB_G0282577</name>
</gene>
<proteinExistence type="predicted"/>
<dbReference type="VEuPathDB" id="AmoebaDB:DDB_G0282577"/>
<dbReference type="HOGENOM" id="CLU_303373_0_0_1"/>
<comment type="caution">
    <text evidence="2">The sequence shown here is derived from an EMBL/GenBank/DDBJ whole genome shotgun (WGS) entry which is preliminary data.</text>
</comment>
<keyword evidence="3" id="KW-1185">Reference proteome</keyword>
<name>Q54SA2_DICDI</name>
<dbReference type="AlphaFoldDB" id="Q54SA2"/>
<dbReference type="RefSeq" id="XP_640137.1">
    <property type="nucleotide sequence ID" value="XM_635045.1"/>
</dbReference>
<dbReference type="GeneID" id="8623674"/>
<dbReference type="KEGG" id="ddi:DDB_G0282577"/>
<dbReference type="dictyBase" id="DDB_G0282577"/>
<feature type="compositionally biased region" description="Basic and acidic residues" evidence="1">
    <location>
        <begin position="33"/>
        <end position="45"/>
    </location>
</feature>
<accession>Q54SA2</accession>